<evidence type="ECO:0008006" key="6">
    <source>
        <dbReference type="Google" id="ProtNLM"/>
    </source>
</evidence>
<feature type="repeat" description="PPR" evidence="3">
    <location>
        <begin position="266"/>
        <end position="300"/>
    </location>
</feature>
<feature type="repeat" description="PPR" evidence="3">
    <location>
        <begin position="442"/>
        <end position="476"/>
    </location>
</feature>
<dbReference type="InterPro" id="IPR050667">
    <property type="entry name" value="PPR-containing_protein"/>
</dbReference>
<reference evidence="4" key="1">
    <citation type="submission" date="2024-03" db="EMBL/GenBank/DDBJ databases">
        <title>WGS assembly of Saponaria officinalis var. Norfolk2.</title>
        <authorList>
            <person name="Jenkins J."/>
            <person name="Shu S."/>
            <person name="Grimwood J."/>
            <person name="Barry K."/>
            <person name="Goodstein D."/>
            <person name="Schmutz J."/>
            <person name="Leebens-Mack J."/>
            <person name="Osbourn A."/>
        </authorList>
    </citation>
    <scope>NUCLEOTIDE SEQUENCE [LARGE SCALE GENOMIC DNA]</scope>
    <source>
        <strain evidence="4">JIC</strain>
    </source>
</reference>
<evidence type="ECO:0000256" key="2">
    <source>
        <dbReference type="ARBA" id="ARBA00022737"/>
    </source>
</evidence>
<organism evidence="4 5">
    <name type="scientific">Saponaria officinalis</name>
    <name type="common">Common soapwort</name>
    <name type="synonym">Lychnis saponaria</name>
    <dbReference type="NCBI Taxonomy" id="3572"/>
    <lineage>
        <taxon>Eukaryota</taxon>
        <taxon>Viridiplantae</taxon>
        <taxon>Streptophyta</taxon>
        <taxon>Embryophyta</taxon>
        <taxon>Tracheophyta</taxon>
        <taxon>Spermatophyta</taxon>
        <taxon>Magnoliopsida</taxon>
        <taxon>eudicotyledons</taxon>
        <taxon>Gunneridae</taxon>
        <taxon>Pentapetalae</taxon>
        <taxon>Caryophyllales</taxon>
        <taxon>Caryophyllaceae</taxon>
        <taxon>Caryophylleae</taxon>
        <taxon>Saponaria</taxon>
    </lineage>
</organism>
<dbReference type="EMBL" id="JBDFQZ010000008">
    <property type="protein sequence ID" value="KAK9697459.1"/>
    <property type="molecule type" value="Genomic_DNA"/>
</dbReference>
<evidence type="ECO:0000313" key="5">
    <source>
        <dbReference type="Proteomes" id="UP001443914"/>
    </source>
</evidence>
<evidence type="ECO:0000256" key="3">
    <source>
        <dbReference type="PROSITE-ProRule" id="PRU00708"/>
    </source>
</evidence>
<accession>A0AAW1J4E7</accession>
<feature type="repeat" description="PPR" evidence="3">
    <location>
        <begin position="547"/>
        <end position="582"/>
    </location>
</feature>
<proteinExistence type="inferred from homology"/>
<dbReference type="Pfam" id="PF01535">
    <property type="entry name" value="PPR"/>
    <property type="match status" value="1"/>
</dbReference>
<dbReference type="PANTHER" id="PTHR47939:SF10">
    <property type="entry name" value="PENTACOTRIPEPTIDE-REPEAT REGION OF PRORP DOMAIN-CONTAINING PROTEIN"/>
    <property type="match status" value="1"/>
</dbReference>
<comment type="similarity">
    <text evidence="1">Belongs to the PPR family. P subfamily.</text>
</comment>
<dbReference type="Proteomes" id="UP001443914">
    <property type="component" value="Unassembled WGS sequence"/>
</dbReference>
<dbReference type="InterPro" id="IPR011990">
    <property type="entry name" value="TPR-like_helical_dom_sf"/>
</dbReference>
<keyword evidence="2" id="KW-0677">Repeat</keyword>
<dbReference type="PROSITE" id="PS51375">
    <property type="entry name" value="PPR"/>
    <property type="match status" value="6"/>
</dbReference>
<evidence type="ECO:0000313" key="4">
    <source>
        <dbReference type="EMBL" id="KAK9697459.1"/>
    </source>
</evidence>
<keyword evidence="5" id="KW-1185">Reference proteome</keyword>
<feature type="repeat" description="PPR" evidence="3">
    <location>
        <begin position="407"/>
        <end position="441"/>
    </location>
</feature>
<feature type="repeat" description="PPR" evidence="3">
    <location>
        <begin position="512"/>
        <end position="546"/>
    </location>
</feature>
<dbReference type="Gene3D" id="1.25.40.10">
    <property type="entry name" value="Tetratricopeptide repeat domain"/>
    <property type="match status" value="2"/>
</dbReference>
<feature type="repeat" description="PPR" evidence="3">
    <location>
        <begin position="477"/>
        <end position="511"/>
    </location>
</feature>
<dbReference type="AlphaFoldDB" id="A0AAW1J4E7"/>
<dbReference type="Pfam" id="PF13812">
    <property type="entry name" value="PPR_3"/>
    <property type="match status" value="1"/>
</dbReference>
<protein>
    <recommendedName>
        <fullName evidence="6">Pentatricopeptide repeat-containing protein</fullName>
    </recommendedName>
</protein>
<sequence>MWKSLSYRSSLTRNLGKKLVSLQNPASCSSQFQVFHYKGFNSSSNCNDLLIGVKPRTFFNQNIRFLSHSSSISEFESENHDPVSSSSEGEVENDEIVVDSSKDLEFSNDFDRDDEINGAQMSGICSVDELVGDFDENVGTVENDVGSIDEDLVEGVSSESIDVEKFENVLSLLQSSIDESLETSLDDLELSMNEEFMVKVIETPLVPGEHLIRFFKWASSKKEFAVTTSMVLNSLARVICVTPKRKVAYALWDLVKELGEESGAVTVDLLNQLISVFSEMGKAKAAFEVFEKFDELGCVPNVDTYFLTIGALCKRSFYDWAATVSQKMLDAGILPDSEKVGNIISFYCKGLRSAEAHAVYIAAKEKNMHPPQRAINFLISCLSKVDETTPLAKEMLDDISVEARKHAINPFSWVVRGLCRKNDIEGGKKLLLEMIEKGPPPGNAVFNMVINALSKAGELGEAKEILKLMESRGLKPDVFSYSVIISGYAKGGSMEEACKVLSDARKKHPKLCPATFHSLIRGYCKLEQFDKAVKLLSDMKKYGVEPNVDEYNKLIQSLCLKALDWETSEKLLEEMKSKGMHLPGISRGLISAVKELQQEASGSASEEAVANA</sequence>
<dbReference type="InterPro" id="IPR002885">
    <property type="entry name" value="PPR_rpt"/>
</dbReference>
<gene>
    <name evidence="4" type="ORF">RND81_08G039000</name>
</gene>
<evidence type="ECO:0000256" key="1">
    <source>
        <dbReference type="ARBA" id="ARBA00007626"/>
    </source>
</evidence>
<dbReference type="NCBIfam" id="TIGR00756">
    <property type="entry name" value="PPR"/>
    <property type="match status" value="4"/>
</dbReference>
<dbReference type="PANTHER" id="PTHR47939">
    <property type="entry name" value="MEMBRANE-ASSOCIATED SALT-INDUCIBLE PROTEIN-LIKE"/>
    <property type="match status" value="1"/>
</dbReference>
<name>A0AAW1J4E7_SAPOF</name>
<dbReference type="Pfam" id="PF13041">
    <property type="entry name" value="PPR_2"/>
    <property type="match status" value="2"/>
</dbReference>
<comment type="caution">
    <text evidence="4">The sequence shown here is derived from an EMBL/GenBank/DDBJ whole genome shotgun (WGS) entry which is preliminary data.</text>
</comment>